<keyword evidence="9 13" id="KW-0010">Activator</keyword>
<evidence type="ECO:0000256" key="12">
    <source>
        <dbReference type="PROSITE-ProRule" id="PRU00191"/>
    </source>
</evidence>
<dbReference type="GO" id="GO:0005737">
    <property type="term" value="C:cytoplasm"/>
    <property type="evidence" value="ECO:0007669"/>
    <property type="project" value="UniProtKB-SubCell"/>
</dbReference>
<evidence type="ECO:0000256" key="9">
    <source>
        <dbReference type="ARBA" id="ARBA00023159"/>
    </source>
</evidence>
<dbReference type="Pfam" id="PF00017">
    <property type="entry name" value="SH2"/>
    <property type="match status" value="1"/>
</dbReference>
<keyword evidence="5 13" id="KW-0597">Phosphoprotein</keyword>
<dbReference type="InParanoid" id="A0A673AS49"/>
<dbReference type="AlphaFoldDB" id="A0A673AS49"/>
<dbReference type="InterPro" id="IPR001217">
    <property type="entry name" value="STAT"/>
</dbReference>
<dbReference type="Gene3D" id="1.10.532.10">
    <property type="entry name" value="STAT transcription factor, N-terminal domain"/>
    <property type="match status" value="1"/>
</dbReference>
<dbReference type="InterPro" id="IPR048988">
    <property type="entry name" value="STAT_linker"/>
</dbReference>
<gene>
    <name evidence="16" type="primary">stat1b</name>
</gene>
<protein>
    <recommendedName>
        <fullName evidence="13">Signal transducer and activator of transcription</fullName>
    </recommendedName>
</protein>
<evidence type="ECO:0000256" key="2">
    <source>
        <dbReference type="ARBA" id="ARBA00004496"/>
    </source>
</evidence>
<dbReference type="FunFam" id="2.60.40.630:FF:000001">
    <property type="entry name" value="Signal transducer and activator of transcription"/>
    <property type="match status" value="1"/>
</dbReference>
<dbReference type="Pfam" id="PF01017">
    <property type="entry name" value="STAT_alpha"/>
    <property type="match status" value="1"/>
</dbReference>
<evidence type="ECO:0000256" key="7">
    <source>
        <dbReference type="ARBA" id="ARBA00023015"/>
    </source>
</evidence>
<dbReference type="GO" id="GO:0007165">
    <property type="term" value="P:signal transduction"/>
    <property type="evidence" value="ECO:0007669"/>
    <property type="project" value="InterPro"/>
</dbReference>
<dbReference type="Gene3D" id="2.60.40.630">
    <property type="entry name" value="STAT transcription factor, DNA-binding domain"/>
    <property type="match status" value="1"/>
</dbReference>
<dbReference type="InterPro" id="IPR036535">
    <property type="entry name" value="STAT_N_sf"/>
</dbReference>
<reference evidence="16" key="1">
    <citation type="submission" date="2019-06" db="EMBL/GenBank/DDBJ databases">
        <authorList>
            <consortium name="Wellcome Sanger Institute Data Sharing"/>
        </authorList>
    </citation>
    <scope>NUCLEOTIDE SEQUENCE [LARGE SCALE GENOMIC DNA]</scope>
</reference>
<keyword evidence="8 13" id="KW-0238">DNA-binding</keyword>
<dbReference type="Proteomes" id="UP000472271">
    <property type="component" value="Chromosome 21"/>
</dbReference>
<feature type="domain" description="SH2" evidence="15">
    <location>
        <begin position="558"/>
        <end position="657"/>
    </location>
</feature>
<evidence type="ECO:0000256" key="8">
    <source>
        <dbReference type="ARBA" id="ARBA00023125"/>
    </source>
</evidence>
<dbReference type="InterPro" id="IPR013799">
    <property type="entry name" value="STAT_TF_prot_interaction"/>
</dbReference>
<evidence type="ECO:0000313" key="17">
    <source>
        <dbReference type="Proteomes" id="UP000472271"/>
    </source>
</evidence>
<evidence type="ECO:0000256" key="5">
    <source>
        <dbReference type="ARBA" id="ARBA00022553"/>
    </source>
</evidence>
<evidence type="ECO:0000256" key="14">
    <source>
        <dbReference type="SAM" id="Coils"/>
    </source>
</evidence>
<feature type="coiled-coil region" evidence="14">
    <location>
        <begin position="256"/>
        <end position="283"/>
    </location>
</feature>
<evidence type="ECO:0000259" key="15">
    <source>
        <dbReference type="PROSITE" id="PS50001"/>
    </source>
</evidence>
<dbReference type="GO" id="GO:0005634">
    <property type="term" value="C:nucleus"/>
    <property type="evidence" value="ECO:0007669"/>
    <property type="project" value="UniProtKB-SubCell"/>
</dbReference>
<sequence>MAQWQELLQMESALQNQVSQLYVGKFPREIRHHLSVWIESQDWHSAAADENMARLCFQTLLLNLEEQRTQCIHNNSILLGPDYSAMKDYLVKHFEDQPLTMAVILSECLNEEKRILTSSSEAQQINSSVTTDQSQRDLDNKVKGLREQTWEAEREIKSLEVLNEQLEFIQKNWENQVEQLNGLSHEMVQRECVRQANFIIQTKQMVLGKIANILNLAGLIVQTLTVVELPEWKRRQQLACLGSPSNTCLDHLQTCFTAVAEILQQIRQQLKKLKEQNDNYNINHNSNLADVMAQIDTFAVSLFKQLFENALVVEKQPVMSSLTQRPLVLKTGVRFTVTVRFLANLPELKCHLKVKPVFDKDIEEVKTIKGFRQFVFTKDDSKVLDVSTPGGGLVAEFGHMSLKESKARTKGSNESPLVVTEELHIIKFVTDCQYAGLECKMETSSLPVVVVSATSQVPSAWASIMWFSMLSTSEPRNLSLFVDPPPLLWQQLSQVLSWQFLSAGHRELGEDQLSMLRDKIVDDPDGLVYWNKFSKNDGMWTWIDGILDLIKRHLKDFWKDGFIMGFVSKAKTQLLLKNKQTGNFLIRFSESYREGAITFSWVEHTNGETIVHAVEPYTKKELSAESLPDIIDHFSLRKTTNNPLVYLYPDIPRDSAFGRYYTTSGMSPKNKDGYWHRKRVNVIDCTTPPPSPPPKEGNMDIEMDPSQVKHSIEDTMKELFPGLQDYSGSHLPWKTYEDALLSQSCYVDSSISK</sequence>
<dbReference type="OrthoDB" id="19300at2759"/>
<dbReference type="Gene3D" id="1.10.238.10">
    <property type="entry name" value="EF-hand"/>
    <property type="match status" value="1"/>
</dbReference>
<dbReference type="Gene3D" id="1.20.1050.20">
    <property type="entry name" value="STAT transcription factor, all-alpha domain"/>
    <property type="match status" value="1"/>
</dbReference>
<dbReference type="GO" id="GO:0003677">
    <property type="term" value="F:DNA binding"/>
    <property type="evidence" value="ECO:0007669"/>
    <property type="project" value="UniProtKB-KW"/>
</dbReference>
<dbReference type="Ensembl" id="ENSSORT00005033263.1">
    <property type="protein sequence ID" value="ENSSORP00005032376.1"/>
    <property type="gene ID" value="ENSSORG00005015354.1"/>
</dbReference>
<keyword evidence="14" id="KW-0175">Coiled coil</keyword>
<evidence type="ECO:0000256" key="6">
    <source>
        <dbReference type="ARBA" id="ARBA00022999"/>
    </source>
</evidence>
<keyword evidence="10 13" id="KW-0804">Transcription</keyword>
<reference evidence="16" key="2">
    <citation type="submission" date="2025-08" db="UniProtKB">
        <authorList>
            <consortium name="Ensembl"/>
        </authorList>
    </citation>
    <scope>IDENTIFICATION</scope>
</reference>
<evidence type="ECO:0000256" key="13">
    <source>
        <dbReference type="RuleBase" id="RU046415"/>
    </source>
</evidence>
<dbReference type="InterPro" id="IPR015988">
    <property type="entry name" value="STAT_TF_CC"/>
</dbReference>
<dbReference type="SMART" id="SM00964">
    <property type="entry name" value="STAT_int"/>
    <property type="match status" value="1"/>
</dbReference>
<reference evidence="16" key="3">
    <citation type="submission" date="2025-09" db="UniProtKB">
        <authorList>
            <consortium name="Ensembl"/>
        </authorList>
    </citation>
    <scope>IDENTIFICATION</scope>
</reference>
<comment type="similarity">
    <text evidence="3 13">Belongs to the transcription factor STAT family.</text>
</comment>
<dbReference type="InterPro" id="IPR012345">
    <property type="entry name" value="STAT_TF_DNA-bd_N"/>
</dbReference>
<dbReference type="SUPFAM" id="SSF48092">
    <property type="entry name" value="Transcription factor STAT-4 N-domain"/>
    <property type="match status" value="1"/>
</dbReference>
<accession>A0A673AS49</accession>
<evidence type="ECO:0000256" key="11">
    <source>
        <dbReference type="ARBA" id="ARBA00023242"/>
    </source>
</evidence>
<dbReference type="Pfam" id="PF02865">
    <property type="entry name" value="STAT_int"/>
    <property type="match status" value="1"/>
</dbReference>
<dbReference type="SUPFAM" id="SSF49417">
    <property type="entry name" value="p53-like transcription factors"/>
    <property type="match status" value="1"/>
</dbReference>
<evidence type="ECO:0000313" key="16">
    <source>
        <dbReference type="Ensembl" id="ENSSORP00005032376.1"/>
    </source>
</evidence>
<dbReference type="SUPFAM" id="SSF47655">
    <property type="entry name" value="STAT"/>
    <property type="match status" value="1"/>
</dbReference>
<evidence type="ECO:0000256" key="4">
    <source>
        <dbReference type="ARBA" id="ARBA00022490"/>
    </source>
</evidence>
<dbReference type="PROSITE" id="PS50001">
    <property type="entry name" value="SH2"/>
    <property type="match status" value="1"/>
</dbReference>
<dbReference type="Gene3D" id="3.30.505.10">
    <property type="entry name" value="SH2 domain"/>
    <property type="match status" value="1"/>
</dbReference>
<dbReference type="PANTHER" id="PTHR11801">
    <property type="entry name" value="SIGNAL TRANSDUCER AND ACTIVATOR OF TRANSCRIPTION"/>
    <property type="match status" value="1"/>
</dbReference>
<keyword evidence="11 13" id="KW-0539">Nucleus</keyword>
<dbReference type="InterPro" id="IPR008967">
    <property type="entry name" value="p53-like_TF_DNA-bd_sf"/>
</dbReference>
<dbReference type="InterPro" id="IPR013800">
    <property type="entry name" value="STAT_TF_alpha"/>
</dbReference>
<organism evidence="16 17">
    <name type="scientific">Sphaeramia orbicularis</name>
    <name type="common">orbiculate cardinalfish</name>
    <dbReference type="NCBI Taxonomy" id="375764"/>
    <lineage>
        <taxon>Eukaryota</taxon>
        <taxon>Metazoa</taxon>
        <taxon>Chordata</taxon>
        <taxon>Craniata</taxon>
        <taxon>Vertebrata</taxon>
        <taxon>Euteleostomi</taxon>
        <taxon>Actinopterygii</taxon>
        <taxon>Neopterygii</taxon>
        <taxon>Teleostei</taxon>
        <taxon>Neoteleostei</taxon>
        <taxon>Acanthomorphata</taxon>
        <taxon>Gobiaria</taxon>
        <taxon>Kurtiformes</taxon>
        <taxon>Apogonoidei</taxon>
        <taxon>Apogonidae</taxon>
        <taxon>Apogoninae</taxon>
        <taxon>Sphaeramia</taxon>
    </lineage>
</organism>
<evidence type="ECO:0000256" key="10">
    <source>
        <dbReference type="ARBA" id="ARBA00023163"/>
    </source>
</evidence>
<dbReference type="InterPro" id="IPR000980">
    <property type="entry name" value="SH2"/>
</dbReference>
<comment type="subcellular location">
    <subcellularLocation>
        <location evidence="2 13">Cytoplasm</location>
    </subcellularLocation>
    <subcellularLocation>
        <location evidence="1 13">Nucleus</location>
    </subcellularLocation>
</comment>
<keyword evidence="17" id="KW-1185">Reference proteome</keyword>
<dbReference type="InterPro" id="IPR013801">
    <property type="entry name" value="STAT_TF_DNA-bd"/>
</dbReference>
<dbReference type="InterPro" id="IPR036860">
    <property type="entry name" value="SH2_dom_sf"/>
</dbReference>
<dbReference type="FunFam" id="3.30.505.10:FF:000003">
    <property type="entry name" value="Signal transducer and activator of transcription"/>
    <property type="match status" value="1"/>
</dbReference>
<keyword evidence="4 13" id="KW-0963">Cytoplasm</keyword>
<evidence type="ECO:0000256" key="3">
    <source>
        <dbReference type="ARBA" id="ARBA00005586"/>
    </source>
</evidence>
<dbReference type="GO" id="GO:0006955">
    <property type="term" value="P:immune response"/>
    <property type="evidence" value="ECO:0007669"/>
    <property type="project" value="UniProtKB-ARBA"/>
</dbReference>
<name>A0A673AS49_9TELE</name>
<keyword evidence="7 13" id="KW-0805">Transcription regulation</keyword>
<dbReference type="GO" id="GO:0003700">
    <property type="term" value="F:DNA-binding transcription factor activity"/>
    <property type="evidence" value="ECO:0007669"/>
    <property type="project" value="InterPro"/>
</dbReference>
<feature type="coiled-coil region" evidence="14">
    <location>
        <begin position="142"/>
        <end position="179"/>
    </location>
</feature>
<dbReference type="Pfam" id="PF21354">
    <property type="entry name" value="STAT_linker"/>
    <property type="match status" value="1"/>
</dbReference>
<dbReference type="SUPFAM" id="SSF55550">
    <property type="entry name" value="SH2 domain"/>
    <property type="match status" value="1"/>
</dbReference>
<proteinExistence type="inferred from homology"/>
<dbReference type="Pfam" id="PF02864">
    <property type="entry name" value="STAT_bind"/>
    <property type="match status" value="1"/>
</dbReference>
<keyword evidence="6 12" id="KW-0727">SH2 domain</keyword>
<evidence type="ECO:0000256" key="1">
    <source>
        <dbReference type="ARBA" id="ARBA00004123"/>
    </source>
</evidence>